<evidence type="ECO:0000256" key="6">
    <source>
        <dbReference type="ARBA" id="ARBA00023244"/>
    </source>
</evidence>
<feature type="domain" description="Tetrapyrrole methylase" evidence="8">
    <location>
        <begin position="13"/>
        <end position="227"/>
    </location>
</feature>
<evidence type="ECO:0000256" key="5">
    <source>
        <dbReference type="ARBA" id="ARBA00022691"/>
    </source>
</evidence>
<dbReference type="KEGG" id="drc:G0Q07_06205"/>
<dbReference type="PANTHER" id="PTHR45790">
    <property type="entry name" value="SIROHEME SYNTHASE-RELATED"/>
    <property type="match status" value="1"/>
</dbReference>
<sequence>MDLQNLGMEQLGKVYIVGAGPGPADLLTVKAHNCIKEADVILYDALISRDVRALFPENAELIFVGKRAGDGVDVTERQNSIHQKIEKYAKQGKVVVRVKSGDPMIFSRGAEETSFLEEKNISFELVPGISAFNAASAEFGIPLTDRRGSNSLHLLSGRDVAGKLLSVKQLVSILENRGTAVIYMGTKVLEEIYEALDTVHRECIQATIVSRSGRWDAQKVKGTLEEMVALNSETPVKTPALIYLRMEC</sequence>
<dbReference type="InterPro" id="IPR050161">
    <property type="entry name" value="Siro_Cobalamin_biosynth"/>
</dbReference>
<comment type="similarity">
    <text evidence="1">Belongs to the precorrin methyltransferase family.</text>
</comment>
<evidence type="ECO:0000256" key="1">
    <source>
        <dbReference type="ARBA" id="ARBA00005879"/>
    </source>
</evidence>
<evidence type="ECO:0000256" key="2">
    <source>
        <dbReference type="ARBA" id="ARBA00012162"/>
    </source>
</evidence>
<dbReference type="RefSeq" id="WP_163345269.1">
    <property type="nucleotide sequence ID" value="NZ_CP048409.1"/>
</dbReference>
<dbReference type="AlphaFoldDB" id="A0A6C0RBP5"/>
<dbReference type="InterPro" id="IPR035996">
    <property type="entry name" value="4pyrrol_Methylase_sf"/>
</dbReference>
<dbReference type="Gene3D" id="3.30.950.10">
    <property type="entry name" value="Methyltransferase, Cobalt-precorrin-4 Transmethylase, Domain 2"/>
    <property type="match status" value="1"/>
</dbReference>
<reference evidence="9 10" key="1">
    <citation type="submission" date="2020-02" db="EMBL/GenBank/DDBJ databases">
        <title>Genome sequencing for Draconibacterium sp. strain M1.</title>
        <authorList>
            <person name="Park S.-J."/>
        </authorList>
    </citation>
    <scope>NUCLEOTIDE SEQUENCE [LARGE SCALE GENOMIC DNA]</scope>
    <source>
        <strain evidence="9 10">M1</strain>
    </source>
</reference>
<dbReference type="InterPro" id="IPR000878">
    <property type="entry name" value="4pyrrol_Mease"/>
</dbReference>
<dbReference type="InterPro" id="IPR014776">
    <property type="entry name" value="4pyrrole_Mease_sub2"/>
</dbReference>
<dbReference type="NCBIfam" id="TIGR01469">
    <property type="entry name" value="cobA_cysG_Cterm"/>
    <property type="match status" value="1"/>
</dbReference>
<organism evidence="9 10">
    <name type="scientific">Draconibacterium halophilum</name>
    <dbReference type="NCBI Taxonomy" id="2706887"/>
    <lineage>
        <taxon>Bacteria</taxon>
        <taxon>Pseudomonadati</taxon>
        <taxon>Bacteroidota</taxon>
        <taxon>Bacteroidia</taxon>
        <taxon>Marinilabiliales</taxon>
        <taxon>Prolixibacteraceae</taxon>
        <taxon>Draconibacterium</taxon>
    </lineage>
</organism>
<keyword evidence="3 9" id="KW-0489">Methyltransferase</keyword>
<evidence type="ECO:0000313" key="9">
    <source>
        <dbReference type="EMBL" id="QIA07342.1"/>
    </source>
</evidence>
<accession>A0A6C0RBP5</accession>
<dbReference type="InterPro" id="IPR003043">
    <property type="entry name" value="Uropor_MeTrfase_CS"/>
</dbReference>
<dbReference type="Gene3D" id="3.40.1010.10">
    <property type="entry name" value="Cobalt-precorrin-4 Transmethylase, Domain 1"/>
    <property type="match status" value="1"/>
</dbReference>
<keyword evidence="5" id="KW-0949">S-adenosyl-L-methionine</keyword>
<dbReference type="InterPro" id="IPR006366">
    <property type="entry name" value="CobA/CysG_C"/>
</dbReference>
<dbReference type="EMBL" id="CP048409">
    <property type="protein sequence ID" value="QIA07342.1"/>
    <property type="molecule type" value="Genomic_DNA"/>
</dbReference>
<dbReference type="FunFam" id="3.40.1010.10:FF:000001">
    <property type="entry name" value="Siroheme synthase"/>
    <property type="match status" value="1"/>
</dbReference>
<protein>
    <recommendedName>
        <fullName evidence="2">uroporphyrinogen-III C-methyltransferase</fullName>
        <ecNumber evidence="2">2.1.1.107</ecNumber>
    </recommendedName>
</protein>
<dbReference type="Proteomes" id="UP000474630">
    <property type="component" value="Chromosome"/>
</dbReference>
<proteinExistence type="inferred from homology"/>
<keyword evidence="6" id="KW-0627">Porphyrin biosynthesis</keyword>
<dbReference type="PROSITE" id="PS00839">
    <property type="entry name" value="SUMT_1"/>
    <property type="match status" value="1"/>
</dbReference>
<dbReference type="GO" id="GO:0019354">
    <property type="term" value="P:siroheme biosynthetic process"/>
    <property type="evidence" value="ECO:0007669"/>
    <property type="project" value="InterPro"/>
</dbReference>
<dbReference type="SUPFAM" id="SSF53790">
    <property type="entry name" value="Tetrapyrrole methylase"/>
    <property type="match status" value="1"/>
</dbReference>
<evidence type="ECO:0000259" key="8">
    <source>
        <dbReference type="Pfam" id="PF00590"/>
    </source>
</evidence>
<comment type="pathway">
    <text evidence="7">Porphyrin-containing compound metabolism; siroheme biosynthesis; precorrin-2 from uroporphyrinogen III: step 1/1.</text>
</comment>
<gene>
    <name evidence="9" type="primary">cobA</name>
    <name evidence="9" type="ORF">G0Q07_06205</name>
</gene>
<dbReference type="NCBIfam" id="NF004790">
    <property type="entry name" value="PRK06136.1"/>
    <property type="match status" value="1"/>
</dbReference>
<evidence type="ECO:0000256" key="3">
    <source>
        <dbReference type="ARBA" id="ARBA00022603"/>
    </source>
</evidence>
<evidence type="ECO:0000256" key="4">
    <source>
        <dbReference type="ARBA" id="ARBA00022679"/>
    </source>
</evidence>
<dbReference type="Pfam" id="PF00590">
    <property type="entry name" value="TP_methylase"/>
    <property type="match status" value="1"/>
</dbReference>
<dbReference type="EC" id="2.1.1.107" evidence="2"/>
<dbReference type="GO" id="GO:0004851">
    <property type="term" value="F:uroporphyrin-III C-methyltransferase activity"/>
    <property type="evidence" value="ECO:0007669"/>
    <property type="project" value="UniProtKB-EC"/>
</dbReference>
<name>A0A6C0RBP5_9BACT</name>
<keyword evidence="10" id="KW-1185">Reference proteome</keyword>
<keyword evidence="4 9" id="KW-0808">Transferase</keyword>
<dbReference type="CDD" id="cd11642">
    <property type="entry name" value="SUMT"/>
    <property type="match status" value="1"/>
</dbReference>
<dbReference type="PANTHER" id="PTHR45790:SF3">
    <property type="entry name" value="S-ADENOSYL-L-METHIONINE-DEPENDENT UROPORPHYRINOGEN III METHYLTRANSFERASE, CHLOROPLASTIC"/>
    <property type="match status" value="1"/>
</dbReference>
<dbReference type="InterPro" id="IPR014777">
    <property type="entry name" value="4pyrrole_Mease_sub1"/>
</dbReference>
<evidence type="ECO:0000256" key="7">
    <source>
        <dbReference type="ARBA" id="ARBA00025705"/>
    </source>
</evidence>
<dbReference type="GO" id="GO:0032259">
    <property type="term" value="P:methylation"/>
    <property type="evidence" value="ECO:0007669"/>
    <property type="project" value="UniProtKB-KW"/>
</dbReference>
<evidence type="ECO:0000313" key="10">
    <source>
        <dbReference type="Proteomes" id="UP000474630"/>
    </source>
</evidence>